<dbReference type="InterPro" id="IPR011051">
    <property type="entry name" value="RmlC_Cupin_sf"/>
</dbReference>
<feature type="domain" description="Cupin type-2" evidence="1">
    <location>
        <begin position="31"/>
        <end position="99"/>
    </location>
</feature>
<dbReference type="InterPro" id="IPR013096">
    <property type="entry name" value="Cupin_2"/>
</dbReference>
<gene>
    <name evidence="2" type="ORF">SAMN05192532_104139</name>
</gene>
<dbReference type="Pfam" id="PF07883">
    <property type="entry name" value="Cupin_2"/>
    <property type="match status" value="1"/>
</dbReference>
<dbReference type="Proteomes" id="UP000199516">
    <property type="component" value="Unassembled WGS sequence"/>
</dbReference>
<evidence type="ECO:0000313" key="2">
    <source>
        <dbReference type="EMBL" id="SFE81166.1"/>
    </source>
</evidence>
<reference evidence="2 3" key="1">
    <citation type="submission" date="2016-10" db="EMBL/GenBank/DDBJ databases">
        <authorList>
            <person name="de Groot N.N."/>
        </authorList>
    </citation>
    <scope>NUCLEOTIDE SEQUENCE [LARGE SCALE GENOMIC DNA]</scope>
    <source>
        <strain evidence="2 3">DSM 23995</strain>
    </source>
</reference>
<evidence type="ECO:0000259" key="1">
    <source>
        <dbReference type="Pfam" id="PF07883"/>
    </source>
</evidence>
<dbReference type="EMBL" id="FONT01000004">
    <property type="protein sequence ID" value="SFE81166.1"/>
    <property type="molecule type" value="Genomic_DNA"/>
</dbReference>
<accession>A0A1I2DKX8</accession>
<dbReference type="RefSeq" id="WP_091661331.1">
    <property type="nucleotide sequence ID" value="NZ_FONT01000004.1"/>
</dbReference>
<dbReference type="SUPFAM" id="SSF51182">
    <property type="entry name" value="RmlC-like cupins"/>
    <property type="match status" value="1"/>
</dbReference>
<evidence type="ECO:0000313" key="3">
    <source>
        <dbReference type="Proteomes" id="UP000199516"/>
    </source>
</evidence>
<dbReference type="AlphaFoldDB" id="A0A1I2DKX8"/>
<keyword evidence="3" id="KW-1185">Reference proteome</keyword>
<dbReference type="InterPro" id="IPR014710">
    <property type="entry name" value="RmlC-like_jellyroll"/>
</dbReference>
<proteinExistence type="predicted"/>
<dbReference type="Gene3D" id="2.60.120.10">
    <property type="entry name" value="Jelly Rolls"/>
    <property type="match status" value="1"/>
</dbReference>
<name>A0A1I2DKX8_9BACI</name>
<organism evidence="2 3">
    <name type="scientific">Alteribacillus iranensis</name>
    <dbReference type="NCBI Taxonomy" id="930128"/>
    <lineage>
        <taxon>Bacteria</taxon>
        <taxon>Bacillati</taxon>
        <taxon>Bacillota</taxon>
        <taxon>Bacilli</taxon>
        <taxon>Bacillales</taxon>
        <taxon>Bacillaceae</taxon>
        <taxon>Alteribacillus</taxon>
    </lineage>
</organism>
<protein>
    <submittedName>
        <fullName evidence="2">Cupin domain-containing protein</fullName>
    </submittedName>
</protein>
<dbReference type="STRING" id="930128.SAMN05192532_104139"/>
<sequence length="103" mass="11781">MIKNIRDYQEFDESTFTKKDIETEGTSKRFVLNFNPGQILPAHKHPNTQLFLTVIEGSGRLFHGLENYTISANDIIQCSGDETISIENNKKERLSVYVIMTSI</sequence>